<protein>
    <submittedName>
        <fullName evidence="1">Uncharacterized protein</fullName>
    </submittedName>
</protein>
<dbReference type="GO" id="GO:0005634">
    <property type="term" value="C:nucleus"/>
    <property type="evidence" value="ECO:0007669"/>
    <property type="project" value="TreeGrafter"/>
</dbReference>
<accession>A0A8T2TLC1</accession>
<dbReference type="PANTHER" id="PTHR13690">
    <property type="entry name" value="TRANSCRIPTION FACTOR POSF21-RELATED"/>
    <property type="match status" value="1"/>
</dbReference>
<evidence type="ECO:0000313" key="1">
    <source>
        <dbReference type="EMBL" id="KAH7422526.1"/>
    </source>
</evidence>
<dbReference type="OMA" id="YRHMEHT"/>
<comment type="caution">
    <text evidence="1">The sequence shown here is derived from an EMBL/GenBank/DDBJ whole genome shotgun (WGS) entry which is preliminary data.</text>
</comment>
<organism evidence="1 2">
    <name type="scientific">Ceratopteris richardii</name>
    <name type="common">Triangle waterfern</name>
    <dbReference type="NCBI Taxonomy" id="49495"/>
    <lineage>
        <taxon>Eukaryota</taxon>
        <taxon>Viridiplantae</taxon>
        <taxon>Streptophyta</taxon>
        <taxon>Embryophyta</taxon>
        <taxon>Tracheophyta</taxon>
        <taxon>Polypodiopsida</taxon>
        <taxon>Polypodiidae</taxon>
        <taxon>Polypodiales</taxon>
        <taxon>Pteridineae</taxon>
        <taxon>Pteridaceae</taxon>
        <taxon>Parkerioideae</taxon>
        <taxon>Ceratopteris</taxon>
    </lineage>
</organism>
<dbReference type="Proteomes" id="UP000825935">
    <property type="component" value="Chromosome 12"/>
</dbReference>
<proteinExistence type="predicted"/>
<gene>
    <name evidence="1" type="ORF">KP509_12G012300</name>
</gene>
<dbReference type="EMBL" id="CM035417">
    <property type="protein sequence ID" value="KAH7422526.1"/>
    <property type="molecule type" value="Genomic_DNA"/>
</dbReference>
<reference evidence="1" key="1">
    <citation type="submission" date="2021-08" db="EMBL/GenBank/DDBJ databases">
        <title>WGS assembly of Ceratopteris richardii.</title>
        <authorList>
            <person name="Marchant D.B."/>
            <person name="Chen G."/>
            <person name="Jenkins J."/>
            <person name="Shu S."/>
            <person name="Leebens-Mack J."/>
            <person name="Grimwood J."/>
            <person name="Schmutz J."/>
            <person name="Soltis P."/>
            <person name="Soltis D."/>
            <person name="Chen Z.-H."/>
        </authorList>
    </citation>
    <scope>NUCLEOTIDE SEQUENCE</scope>
    <source>
        <strain evidence="1">Whitten #5841</strain>
        <tissue evidence="1">Leaf</tissue>
    </source>
</reference>
<name>A0A8T2TLC1_CERRI</name>
<dbReference type="PANTHER" id="PTHR13690:SF124">
    <property type="entry name" value="TRANSCRIPTION FACTOR RF2A"/>
    <property type="match status" value="1"/>
</dbReference>
<sequence length="62" mass="7015">MRYIAELERKVHALQTEATTLSAQLSIMQNVTTVLTTENNELKFQLQSLEKQTHLSTALNIA</sequence>
<dbReference type="AlphaFoldDB" id="A0A8T2TLC1"/>
<evidence type="ECO:0000313" key="2">
    <source>
        <dbReference type="Proteomes" id="UP000825935"/>
    </source>
</evidence>
<dbReference type="GO" id="GO:0003700">
    <property type="term" value="F:DNA-binding transcription factor activity"/>
    <property type="evidence" value="ECO:0007669"/>
    <property type="project" value="TreeGrafter"/>
</dbReference>
<keyword evidence="2" id="KW-1185">Reference proteome</keyword>